<organism evidence="3 4">
    <name type="scientific">Tumebacillus lipolyticus</name>
    <dbReference type="NCBI Taxonomy" id="1280370"/>
    <lineage>
        <taxon>Bacteria</taxon>
        <taxon>Bacillati</taxon>
        <taxon>Bacillota</taxon>
        <taxon>Bacilli</taxon>
        <taxon>Bacillales</taxon>
        <taxon>Alicyclobacillaceae</taxon>
        <taxon>Tumebacillus</taxon>
    </lineage>
</organism>
<gene>
    <name evidence="3" type="ORF">ACFSOY_13480</name>
</gene>
<dbReference type="Proteomes" id="UP001597343">
    <property type="component" value="Unassembled WGS sequence"/>
</dbReference>
<name>A0ABW5A014_9BACL</name>
<dbReference type="Pfam" id="PF00534">
    <property type="entry name" value="Glycos_transf_1"/>
    <property type="match status" value="1"/>
</dbReference>
<dbReference type="GO" id="GO:0016757">
    <property type="term" value="F:glycosyltransferase activity"/>
    <property type="evidence" value="ECO:0007669"/>
    <property type="project" value="UniProtKB-KW"/>
</dbReference>
<comment type="caution">
    <text evidence="3">The sequence shown here is derived from an EMBL/GenBank/DDBJ whole genome shotgun (WGS) entry which is preliminary data.</text>
</comment>
<proteinExistence type="predicted"/>
<evidence type="ECO:0000313" key="3">
    <source>
        <dbReference type="EMBL" id="MFD2170998.1"/>
    </source>
</evidence>
<keyword evidence="4" id="KW-1185">Reference proteome</keyword>
<protein>
    <submittedName>
        <fullName evidence="3">Glycosyltransferase family 4 protein</fullName>
        <ecNumber evidence="3">2.4.-.-</ecNumber>
    </submittedName>
</protein>
<dbReference type="RefSeq" id="WP_386047443.1">
    <property type="nucleotide sequence ID" value="NZ_JBHUIO010000008.1"/>
</dbReference>
<keyword evidence="3" id="KW-0328">Glycosyltransferase</keyword>
<evidence type="ECO:0000259" key="2">
    <source>
        <dbReference type="Pfam" id="PF13439"/>
    </source>
</evidence>
<reference evidence="4" key="1">
    <citation type="journal article" date="2019" name="Int. J. Syst. Evol. Microbiol.">
        <title>The Global Catalogue of Microorganisms (GCM) 10K type strain sequencing project: providing services to taxonomists for standard genome sequencing and annotation.</title>
        <authorList>
            <consortium name="The Broad Institute Genomics Platform"/>
            <consortium name="The Broad Institute Genome Sequencing Center for Infectious Disease"/>
            <person name="Wu L."/>
            <person name="Ma J."/>
        </authorList>
    </citation>
    <scope>NUCLEOTIDE SEQUENCE [LARGE SCALE GENOMIC DNA]</scope>
    <source>
        <strain evidence="4">CGMCC 1.13574</strain>
    </source>
</reference>
<dbReference type="Gene3D" id="3.40.50.2000">
    <property type="entry name" value="Glycogen Phosphorylase B"/>
    <property type="match status" value="2"/>
</dbReference>
<feature type="domain" description="Glycosyl transferase family 1" evidence="1">
    <location>
        <begin position="241"/>
        <end position="399"/>
    </location>
</feature>
<dbReference type="PANTHER" id="PTHR12526">
    <property type="entry name" value="GLYCOSYLTRANSFERASE"/>
    <property type="match status" value="1"/>
</dbReference>
<evidence type="ECO:0000313" key="4">
    <source>
        <dbReference type="Proteomes" id="UP001597343"/>
    </source>
</evidence>
<feature type="domain" description="Glycosyltransferase subfamily 4-like N-terminal" evidence="2">
    <location>
        <begin position="14"/>
        <end position="223"/>
    </location>
</feature>
<dbReference type="EMBL" id="JBHUIO010000008">
    <property type="protein sequence ID" value="MFD2170998.1"/>
    <property type="molecule type" value="Genomic_DNA"/>
</dbReference>
<keyword evidence="3" id="KW-0808">Transferase</keyword>
<dbReference type="CDD" id="cd03801">
    <property type="entry name" value="GT4_PimA-like"/>
    <property type="match status" value="1"/>
</dbReference>
<accession>A0ABW5A014</accession>
<dbReference type="Pfam" id="PF13439">
    <property type="entry name" value="Glyco_transf_4"/>
    <property type="match status" value="1"/>
</dbReference>
<dbReference type="SUPFAM" id="SSF53756">
    <property type="entry name" value="UDP-Glycosyltransferase/glycogen phosphorylase"/>
    <property type="match status" value="1"/>
</dbReference>
<evidence type="ECO:0000259" key="1">
    <source>
        <dbReference type="Pfam" id="PF00534"/>
    </source>
</evidence>
<dbReference type="EC" id="2.4.-.-" evidence="3"/>
<dbReference type="InterPro" id="IPR028098">
    <property type="entry name" value="Glyco_trans_4-like_N"/>
</dbReference>
<sequence length="502" mass="57558">MKILFVCYFELPHYGGLSQYVYTLKKELEDHGHHVDILSHHQGMNKIYKFNFIPNDFGWNVSGAEIDKTTSVQQDHLSIKDVIDHQVFRYYENELSHVDPRIRWREIERYTFEVAAALLNVNDYDLIHTHDVLSTRALWRVKPKDTPLVATIHGILATEYINSGEITDKDSLNWKYAVAEEYFGHMSTDATIVPTNWQKEQLSTNYGVPAEKINVIPYGMNLEPFLHQLNSLPYPHLREDQKHPMKTVIACPARLVPEKDHKTLITALKLLKEKRDDFVCWFIGDGNLRFELELQAKQMGVIDHIVFFGARWDVPALLKLANIVVLASIQDMHPYTLMEAQVAGKPCVASNAGGIPEVVKHDETGLIFETGNSVQLAESMLKLMNDPKLRLKLAANAANRGKVRYSSKTLYDLTMNIYQQVLETKRSSAQSFEEEPNLFGKYGLLKTRADQEEAVSNLFKFSVDYSKFDFKKWVNVVKSAPVDYSIPDTSYVKVLAEQKEPF</sequence>
<dbReference type="InterPro" id="IPR001296">
    <property type="entry name" value="Glyco_trans_1"/>
</dbReference>